<proteinExistence type="predicted"/>
<name>A0A090T5Q3_9VIBR</name>
<organism evidence="2 3">
    <name type="scientific">Vibrio maritimus</name>
    <dbReference type="NCBI Taxonomy" id="990268"/>
    <lineage>
        <taxon>Bacteria</taxon>
        <taxon>Pseudomonadati</taxon>
        <taxon>Pseudomonadota</taxon>
        <taxon>Gammaproteobacteria</taxon>
        <taxon>Vibrionales</taxon>
        <taxon>Vibrionaceae</taxon>
        <taxon>Vibrio</taxon>
    </lineage>
</organism>
<reference evidence="2 3" key="2">
    <citation type="submission" date="2014-09" db="EMBL/GenBank/DDBJ databases">
        <authorList>
            <consortium name="NBRP consortium"/>
            <person name="Sawabe T."/>
            <person name="Meirelles P."/>
            <person name="Nakanishi M."/>
            <person name="Sayaka M."/>
            <person name="Hattori M."/>
            <person name="Ohkuma M."/>
        </authorList>
    </citation>
    <scope>NUCLEOTIDE SEQUENCE [LARGE SCALE GENOMIC DNA]</scope>
    <source>
        <strain evidence="2 3">JCM 19240</strain>
    </source>
</reference>
<keyword evidence="3" id="KW-1185">Reference proteome</keyword>
<evidence type="ECO:0000313" key="2">
    <source>
        <dbReference type="EMBL" id="GAL35276.1"/>
    </source>
</evidence>
<evidence type="ECO:0000313" key="3">
    <source>
        <dbReference type="Proteomes" id="UP000029224"/>
    </source>
</evidence>
<keyword evidence="1" id="KW-0732">Signal</keyword>
<comment type="caution">
    <text evidence="2">The sequence shown here is derived from an EMBL/GenBank/DDBJ whole genome shotgun (WGS) entry which is preliminary data.</text>
</comment>
<dbReference type="Proteomes" id="UP000029224">
    <property type="component" value="Unassembled WGS sequence"/>
</dbReference>
<reference evidence="2 3" key="1">
    <citation type="submission" date="2014-09" db="EMBL/GenBank/DDBJ databases">
        <title>Vibrio maritimus JCM 19240. (C210) whole genome shotgun sequence.</title>
        <authorList>
            <person name="Sawabe T."/>
            <person name="Meirelles P."/>
            <person name="Nakanishi M."/>
            <person name="Sayaka M."/>
            <person name="Hattori M."/>
            <person name="Ohkuma M."/>
        </authorList>
    </citation>
    <scope>NUCLEOTIDE SEQUENCE [LARGE SCALE GENOMIC DNA]</scope>
    <source>
        <strain evidence="2 3">JCM 19240</strain>
    </source>
</reference>
<feature type="chain" id="PRO_5001864212" evidence="1">
    <location>
        <begin position="28"/>
        <end position="301"/>
    </location>
</feature>
<dbReference type="EMBL" id="BBMT01000006">
    <property type="protein sequence ID" value="GAL35276.1"/>
    <property type="molecule type" value="Genomic_DNA"/>
</dbReference>
<feature type="signal peptide" evidence="1">
    <location>
        <begin position="1"/>
        <end position="27"/>
    </location>
</feature>
<evidence type="ECO:0000256" key="1">
    <source>
        <dbReference type="SAM" id="SignalP"/>
    </source>
</evidence>
<accession>A0A090T5Q3</accession>
<protein>
    <submittedName>
        <fullName evidence="2">Uncharacterized protein</fullName>
    </submittedName>
</protein>
<dbReference type="AlphaFoldDB" id="A0A090T5Q3"/>
<sequence length="301" mass="33844">MKWNPSKSSAFVLAGIAAMGVIGDTVAQDVEYYEDDISFNELSEGMNNGWGWLQNDDIVVASNNVVAFGFPSDSGISTNIPPEGGWCSQCPEYPSPEETNLARPESVEVVVANVYDNYELAQVRWHIPGNSNDCFGKSFFYRVDRIVSFSGDRWIDTIRGEGIAEEDRYDLSLVDNLKAFYQKTYTQNICRNKNICETSSTSSTVHCYTKRQCSDERPSYSYSENPKVQYIVSACNKLGCSPASFSPWVEMDINNFYSNKLIPKPDEPSTNETRHTQLAIANISAPDISSLDRTHWHKVLR</sequence>
<gene>
    <name evidence="2" type="ORF">JCM19240_3646</name>
</gene>